<dbReference type="Gene3D" id="2.60.40.10">
    <property type="entry name" value="Immunoglobulins"/>
    <property type="match status" value="1"/>
</dbReference>
<feature type="domain" description="MSP" evidence="1">
    <location>
        <begin position="22"/>
        <end position="107"/>
    </location>
</feature>
<dbReference type="Pfam" id="PF25249">
    <property type="entry name" value="Ig_CFAP65_7th"/>
    <property type="match status" value="1"/>
</dbReference>
<dbReference type="SUPFAM" id="SSF49354">
    <property type="entry name" value="PapD-like"/>
    <property type="match status" value="1"/>
</dbReference>
<protein>
    <recommendedName>
        <fullName evidence="1">MSP domain-containing protein</fullName>
    </recommendedName>
</protein>
<dbReference type="PROSITE" id="PS50202">
    <property type="entry name" value="MSP"/>
    <property type="match status" value="1"/>
</dbReference>
<dbReference type="EMBL" id="HACG01009586">
    <property type="protein sequence ID" value="CEK56451.1"/>
    <property type="molecule type" value="Transcribed_RNA"/>
</dbReference>
<evidence type="ECO:0000313" key="2">
    <source>
        <dbReference type="EMBL" id="CEK56451.1"/>
    </source>
</evidence>
<reference evidence="2" key="1">
    <citation type="submission" date="2014-12" db="EMBL/GenBank/DDBJ databases">
        <title>Insight into the proteome of Arion vulgaris.</title>
        <authorList>
            <person name="Aradska J."/>
            <person name="Bulat T."/>
            <person name="Smidak R."/>
            <person name="Sarate P."/>
            <person name="Gangsoo J."/>
            <person name="Sialana F."/>
            <person name="Bilban M."/>
            <person name="Lubec G."/>
        </authorList>
    </citation>
    <scope>NUCLEOTIDE SEQUENCE</scope>
    <source>
        <tissue evidence="2">Skin</tissue>
    </source>
</reference>
<sequence length="107" mass="11895">RLNDNEKYDQVVDLCGSAESPELVLDGDGNMFFKPTCAGTSSTRSYSIRNTSRIPLKFQWKLSKGNAKYLKVDPSSGTVEPNELVSQTWTFTPAEEKKYVLKASLVA</sequence>
<dbReference type="InterPro" id="IPR057470">
    <property type="entry name" value="Ig_CFAP65_7th"/>
</dbReference>
<feature type="non-terminal residue" evidence="2">
    <location>
        <position position="107"/>
    </location>
</feature>
<dbReference type="AlphaFoldDB" id="A0A0B6YL14"/>
<dbReference type="PANTHER" id="PTHR46127">
    <property type="entry name" value="CILIA- AND FLAGELLA-ASSOCIATED PROTEIN 65"/>
    <property type="match status" value="1"/>
</dbReference>
<accession>A0A0B6YL14</accession>
<proteinExistence type="predicted"/>
<gene>
    <name evidence="2" type="primary">ORF27680</name>
</gene>
<dbReference type="PANTHER" id="PTHR46127:SF1">
    <property type="entry name" value="CILIA- AND FLAGELLA-ASSOCIATED PROTEIN 65"/>
    <property type="match status" value="1"/>
</dbReference>
<dbReference type="InterPro" id="IPR008962">
    <property type="entry name" value="PapD-like_sf"/>
</dbReference>
<organism evidence="2">
    <name type="scientific">Arion vulgaris</name>
    <dbReference type="NCBI Taxonomy" id="1028688"/>
    <lineage>
        <taxon>Eukaryota</taxon>
        <taxon>Metazoa</taxon>
        <taxon>Spiralia</taxon>
        <taxon>Lophotrochozoa</taxon>
        <taxon>Mollusca</taxon>
        <taxon>Gastropoda</taxon>
        <taxon>Heterobranchia</taxon>
        <taxon>Euthyneura</taxon>
        <taxon>Panpulmonata</taxon>
        <taxon>Eupulmonata</taxon>
        <taxon>Stylommatophora</taxon>
        <taxon>Helicina</taxon>
        <taxon>Arionoidea</taxon>
        <taxon>Arionidae</taxon>
        <taxon>Arion</taxon>
    </lineage>
</organism>
<dbReference type="InterPro" id="IPR013783">
    <property type="entry name" value="Ig-like_fold"/>
</dbReference>
<dbReference type="InterPro" id="IPR052614">
    <property type="entry name" value="CFAP65"/>
</dbReference>
<name>A0A0B6YL14_9EUPU</name>
<dbReference type="InterPro" id="IPR000535">
    <property type="entry name" value="MSP_dom"/>
</dbReference>
<feature type="non-terminal residue" evidence="2">
    <location>
        <position position="1"/>
    </location>
</feature>
<evidence type="ECO:0000259" key="1">
    <source>
        <dbReference type="PROSITE" id="PS50202"/>
    </source>
</evidence>